<dbReference type="OrthoDB" id="6008063at2"/>
<dbReference type="AlphaFoldDB" id="A0A0R0AXA2"/>
<keyword evidence="1" id="KW-0472">Membrane</keyword>
<feature type="transmembrane region" description="Helical" evidence="1">
    <location>
        <begin position="171"/>
        <end position="191"/>
    </location>
</feature>
<dbReference type="InterPro" id="IPR047798">
    <property type="entry name" value="BPSS1780-like"/>
</dbReference>
<feature type="transmembrane region" description="Helical" evidence="1">
    <location>
        <begin position="256"/>
        <end position="278"/>
    </location>
</feature>
<comment type="caution">
    <text evidence="2">The sequence shown here is derived from an EMBL/GenBank/DDBJ whole genome shotgun (WGS) entry which is preliminary data.</text>
</comment>
<gene>
    <name evidence="2" type="ORF">ARC20_06725</name>
</gene>
<dbReference type="Proteomes" id="UP000051802">
    <property type="component" value="Unassembled WGS sequence"/>
</dbReference>
<accession>A0A0R0AXA2</accession>
<keyword evidence="3" id="KW-1185">Reference proteome</keyword>
<dbReference type="EMBL" id="LLXU01000058">
    <property type="protein sequence ID" value="KRG46087.1"/>
    <property type="molecule type" value="Genomic_DNA"/>
</dbReference>
<feature type="transmembrane region" description="Helical" evidence="1">
    <location>
        <begin position="218"/>
        <end position="250"/>
    </location>
</feature>
<evidence type="ECO:0000313" key="2">
    <source>
        <dbReference type="EMBL" id="KRG46087.1"/>
    </source>
</evidence>
<evidence type="ECO:0008006" key="4">
    <source>
        <dbReference type="Google" id="ProtNLM"/>
    </source>
</evidence>
<keyword evidence="1" id="KW-0812">Transmembrane</keyword>
<sequence length="302" mass="31860">MSEIRKLPASAGAEWLSTGFALLRRAPLALGTLGMTWGLIAVLGAGLAMMLPALGLAVQFLMLLAGPVFMGGMLWAVREVDEGRAARPSHLLHGLQEGRAPHLLVSLLPQALAVIVLALLLVALIGPAGWQQLSQVMGELERINQAAAQSGVQPDPAQVQALVASLPAGRILLWLLAGIVTFAALSLALFVMPPQVMFDHATGVHALRESLRAGIRNLPALLVFFVLTFIALVAIYFVVALVAMVASLLLGTFALYLAQLLMMGVLMPVFAGAVYAAWKQMFGHADAVAPPTGAERQDVFVA</sequence>
<protein>
    <recommendedName>
        <fullName evidence="4">Transmembrane protein</fullName>
    </recommendedName>
</protein>
<dbReference type="STRING" id="676599.ARC20_06725"/>
<evidence type="ECO:0000313" key="3">
    <source>
        <dbReference type="Proteomes" id="UP000051802"/>
    </source>
</evidence>
<feature type="transmembrane region" description="Helical" evidence="1">
    <location>
        <begin position="56"/>
        <end position="77"/>
    </location>
</feature>
<dbReference type="RefSeq" id="WP_057645611.1">
    <property type="nucleotide sequence ID" value="NZ_LLXU01000058.1"/>
</dbReference>
<feature type="transmembrane region" description="Helical" evidence="1">
    <location>
        <begin position="103"/>
        <end position="125"/>
    </location>
</feature>
<name>A0A0R0AXA2_9GAMM</name>
<evidence type="ECO:0000256" key="1">
    <source>
        <dbReference type="SAM" id="Phobius"/>
    </source>
</evidence>
<feature type="transmembrane region" description="Helical" evidence="1">
    <location>
        <begin position="28"/>
        <end position="50"/>
    </location>
</feature>
<reference evidence="2 3" key="1">
    <citation type="submission" date="2015-10" db="EMBL/GenBank/DDBJ databases">
        <title>Genome sequencing and analysis of members of genus Stenotrophomonas.</title>
        <authorList>
            <person name="Patil P.P."/>
            <person name="Midha S."/>
            <person name="Patil P.B."/>
        </authorList>
    </citation>
    <scope>NUCLEOTIDE SEQUENCE [LARGE SCALE GENOMIC DNA]</scope>
    <source>
        <strain evidence="2 3">JCM 16536</strain>
    </source>
</reference>
<proteinExistence type="predicted"/>
<dbReference type="NCBIfam" id="NF041043">
    <property type="entry name" value="BPSS1780_fam"/>
    <property type="match status" value="1"/>
</dbReference>
<keyword evidence="1" id="KW-1133">Transmembrane helix</keyword>
<organism evidence="2 3">
    <name type="scientific">Stenotrophomonas panacihumi</name>
    <dbReference type="NCBI Taxonomy" id="676599"/>
    <lineage>
        <taxon>Bacteria</taxon>
        <taxon>Pseudomonadati</taxon>
        <taxon>Pseudomonadota</taxon>
        <taxon>Gammaproteobacteria</taxon>
        <taxon>Lysobacterales</taxon>
        <taxon>Lysobacteraceae</taxon>
        <taxon>Stenotrophomonas</taxon>
    </lineage>
</organism>